<evidence type="ECO:0000313" key="16">
    <source>
        <dbReference type="EMBL" id="CAG5091488.1"/>
    </source>
</evidence>
<evidence type="ECO:0000256" key="6">
    <source>
        <dbReference type="ARBA" id="ARBA00022741"/>
    </source>
</evidence>
<name>A0ABM8V7A3_THEXY</name>
<comment type="pathway">
    <text evidence="1 10">Amino-acid biosynthesis; S-adenosyl-L-methionine biosynthesis; S-adenosyl-L-methionine from L-methionine: step 1/1.</text>
</comment>
<dbReference type="InterPro" id="IPR002133">
    <property type="entry name" value="S-AdoMet_synthetase"/>
</dbReference>
<dbReference type="Proteomes" id="UP000681526">
    <property type="component" value="Unassembled WGS sequence"/>
</dbReference>
<keyword evidence="9 10" id="KW-0630">Potassium</keyword>
<dbReference type="Pfam" id="PF00438">
    <property type="entry name" value="S-AdoMet_synt_N"/>
    <property type="match status" value="1"/>
</dbReference>
<evidence type="ECO:0000256" key="11">
    <source>
        <dbReference type="RuleBase" id="RU000542"/>
    </source>
</evidence>
<evidence type="ECO:0000256" key="1">
    <source>
        <dbReference type="ARBA" id="ARBA00005224"/>
    </source>
</evidence>
<dbReference type="EMBL" id="CAJRAY010000081">
    <property type="protein sequence ID" value="CAG5091488.1"/>
    <property type="molecule type" value="Genomic_DNA"/>
</dbReference>
<feature type="binding site" evidence="10">
    <location>
        <position position="277"/>
    </location>
    <ligand>
        <name>ATP</name>
        <dbReference type="ChEBI" id="CHEBI:30616"/>
        <note>ligand shared between two neighboring subunits</note>
    </ligand>
</feature>
<keyword evidence="6 10" id="KW-0547">Nucleotide-binding</keyword>
<reference evidence="16 17" key="1">
    <citation type="submission" date="2021-04" db="EMBL/GenBank/DDBJ databases">
        <authorList>
            <person name="Rakotoarivonina H."/>
        </authorList>
    </citation>
    <scope>NUCLEOTIDE SEQUENCE [LARGE SCALE GENOMIC DNA]</scope>
    <source>
        <strain evidence="16 17">XE</strain>
    </source>
</reference>
<keyword evidence="7 10" id="KW-0067">ATP-binding</keyword>
<evidence type="ECO:0000256" key="12">
    <source>
        <dbReference type="RuleBase" id="RU004462"/>
    </source>
</evidence>
<proteinExistence type="inferred from homology"/>
<dbReference type="InterPro" id="IPR022631">
    <property type="entry name" value="ADOMET_SYNTHASE_CS"/>
</dbReference>
<dbReference type="CDD" id="cd18079">
    <property type="entry name" value="S-AdoMet_synt"/>
    <property type="match status" value="1"/>
</dbReference>
<evidence type="ECO:0000256" key="3">
    <source>
        <dbReference type="ARBA" id="ARBA00022563"/>
    </source>
</evidence>
<evidence type="ECO:0000256" key="2">
    <source>
        <dbReference type="ARBA" id="ARBA00009685"/>
    </source>
</evidence>
<comment type="subunit">
    <text evidence="10">Homotetramer; dimer of dimers.</text>
</comment>
<evidence type="ECO:0000256" key="9">
    <source>
        <dbReference type="ARBA" id="ARBA00022958"/>
    </source>
</evidence>
<feature type="domain" description="S-adenosylmethionine synthetase N-terminal" evidence="13">
    <location>
        <begin position="7"/>
        <end position="105"/>
    </location>
</feature>
<feature type="binding site" description="in other chain" evidence="10">
    <location>
        <begin position="245"/>
        <end position="246"/>
    </location>
    <ligand>
        <name>ATP</name>
        <dbReference type="ChEBI" id="CHEBI:30616"/>
        <note>ligand shared between two neighboring subunits</note>
    </ligand>
</feature>
<evidence type="ECO:0000256" key="5">
    <source>
        <dbReference type="ARBA" id="ARBA00022723"/>
    </source>
</evidence>
<dbReference type="PIRSF" id="PIRSF000497">
    <property type="entry name" value="MAT"/>
    <property type="match status" value="1"/>
</dbReference>
<comment type="subcellular location">
    <subcellularLocation>
        <location evidence="10 11">Cytoplasm</location>
    </subcellularLocation>
</comment>
<dbReference type="Pfam" id="PF02772">
    <property type="entry name" value="S-AdoMet_synt_M"/>
    <property type="match status" value="1"/>
</dbReference>
<dbReference type="NCBIfam" id="TIGR01034">
    <property type="entry name" value="metK"/>
    <property type="match status" value="1"/>
</dbReference>
<feature type="domain" description="S-adenosylmethionine synthetase C-terminal" evidence="15">
    <location>
        <begin position="248"/>
        <end position="387"/>
    </location>
</feature>
<dbReference type="PROSITE" id="PS00377">
    <property type="entry name" value="ADOMET_SYNTHASE_2"/>
    <property type="match status" value="1"/>
</dbReference>
<dbReference type="Pfam" id="PF02773">
    <property type="entry name" value="S-AdoMet_synt_C"/>
    <property type="match status" value="1"/>
</dbReference>
<feature type="binding site" evidence="10">
    <location>
        <position position="254"/>
    </location>
    <ligand>
        <name>L-methionine</name>
        <dbReference type="ChEBI" id="CHEBI:57844"/>
        <note>ligand shared between two neighboring subunits</note>
    </ligand>
</feature>
<feature type="binding site" description="in other chain" evidence="10">
    <location>
        <begin position="260"/>
        <end position="261"/>
    </location>
    <ligand>
        <name>ATP</name>
        <dbReference type="ChEBI" id="CHEBI:30616"/>
        <note>ligand shared between two neighboring subunits</note>
    </ligand>
</feature>
<feature type="binding site" description="in other chain" evidence="10">
    <location>
        <position position="59"/>
    </location>
    <ligand>
        <name>L-methionine</name>
        <dbReference type="ChEBI" id="CHEBI:57844"/>
        <note>ligand shared between two neighboring subunits</note>
    </ligand>
</feature>
<comment type="cofactor">
    <cofactor evidence="10">
        <name>K(+)</name>
        <dbReference type="ChEBI" id="CHEBI:29103"/>
    </cofactor>
    <text evidence="10">Binds 1 potassium ion per subunit.</text>
</comment>
<evidence type="ECO:0000256" key="10">
    <source>
        <dbReference type="HAMAP-Rule" id="MF_00086"/>
    </source>
</evidence>
<feature type="binding site" evidence="10">
    <location>
        <position position="20"/>
    </location>
    <ligand>
        <name>Mg(2+)</name>
        <dbReference type="ChEBI" id="CHEBI:18420"/>
    </ligand>
</feature>
<keyword evidence="3 10" id="KW-0554">One-carbon metabolism</keyword>
<dbReference type="InterPro" id="IPR022630">
    <property type="entry name" value="S-AdoMet_synt_C"/>
</dbReference>
<feature type="binding site" evidence="10">
    <location>
        <position position="254"/>
    </location>
    <ligand>
        <name>ATP</name>
        <dbReference type="ChEBI" id="CHEBI:30616"/>
        <note>ligand shared between two neighboring subunits</note>
    </ligand>
</feature>
<dbReference type="EC" id="2.5.1.6" evidence="10"/>
<keyword evidence="4 10" id="KW-0808">Transferase</keyword>
<feature type="domain" description="S-adenosylmethionine synthetase central" evidence="14">
    <location>
        <begin position="130"/>
        <end position="246"/>
    </location>
</feature>
<keyword evidence="8 10" id="KW-0460">Magnesium</keyword>
<dbReference type="Gene3D" id="3.30.300.10">
    <property type="match status" value="3"/>
</dbReference>
<dbReference type="InterPro" id="IPR022636">
    <property type="entry name" value="S-AdoMet_synthetase_sfam"/>
</dbReference>
<evidence type="ECO:0000313" key="17">
    <source>
        <dbReference type="Proteomes" id="UP000681526"/>
    </source>
</evidence>
<evidence type="ECO:0000256" key="8">
    <source>
        <dbReference type="ARBA" id="ARBA00022842"/>
    </source>
</evidence>
<dbReference type="PANTHER" id="PTHR11964">
    <property type="entry name" value="S-ADENOSYLMETHIONINE SYNTHETASE"/>
    <property type="match status" value="1"/>
</dbReference>
<dbReference type="SUPFAM" id="SSF55973">
    <property type="entry name" value="S-adenosylmethionine synthetase"/>
    <property type="match status" value="3"/>
</dbReference>
<feature type="region of interest" description="Flexible loop" evidence="10">
    <location>
        <begin position="103"/>
        <end position="113"/>
    </location>
</feature>
<evidence type="ECO:0000259" key="14">
    <source>
        <dbReference type="Pfam" id="PF02772"/>
    </source>
</evidence>
<feature type="binding site" description="in other chain" evidence="10">
    <location>
        <begin position="179"/>
        <end position="181"/>
    </location>
    <ligand>
        <name>ATP</name>
        <dbReference type="ChEBI" id="CHEBI:30616"/>
        <note>ligand shared between two neighboring subunits</note>
    </ligand>
</feature>
<dbReference type="InterPro" id="IPR022629">
    <property type="entry name" value="S-AdoMet_synt_central"/>
</dbReference>
<keyword evidence="10" id="KW-0963">Cytoplasm</keyword>
<protein>
    <recommendedName>
        <fullName evidence="10">S-adenosylmethionine synthase</fullName>
        <shortName evidence="10">AdoMet synthase</shortName>
        <ecNumber evidence="10">2.5.1.6</ecNumber>
    </recommendedName>
    <alternativeName>
        <fullName evidence="10">MAT</fullName>
    </alternativeName>
    <alternativeName>
        <fullName evidence="10">Methionine adenosyltransferase</fullName>
    </alternativeName>
</protein>
<comment type="caution">
    <text evidence="16">The sequence shown here is derived from an EMBL/GenBank/DDBJ whole genome shotgun (WGS) entry which is preliminary data.</text>
</comment>
<keyword evidence="17" id="KW-1185">Reference proteome</keyword>
<organism evidence="16 17">
    <name type="scientific">Thermobacillus xylanilyticus</name>
    <dbReference type="NCBI Taxonomy" id="76633"/>
    <lineage>
        <taxon>Bacteria</taxon>
        <taxon>Bacillati</taxon>
        <taxon>Bacillota</taxon>
        <taxon>Bacilli</taxon>
        <taxon>Bacillales</taxon>
        <taxon>Paenibacillaceae</taxon>
        <taxon>Thermobacillus</taxon>
    </lineage>
</organism>
<keyword evidence="5 10" id="KW-0479">Metal-binding</keyword>
<dbReference type="InterPro" id="IPR022628">
    <property type="entry name" value="S-AdoMet_synt_N"/>
</dbReference>
<comment type="cofactor">
    <cofactor evidence="10">
        <name>Mg(2+)</name>
        <dbReference type="ChEBI" id="CHEBI:18420"/>
    </cofactor>
    <text evidence="10">Binds 2 divalent ions per subunit.</text>
</comment>
<feature type="binding site" description="in other chain" evidence="10">
    <location>
        <position position="18"/>
    </location>
    <ligand>
        <name>ATP</name>
        <dbReference type="ChEBI" id="CHEBI:30616"/>
        <note>ligand shared between two neighboring subunits</note>
    </ligand>
</feature>
<dbReference type="HAMAP" id="MF_00086">
    <property type="entry name" value="S_AdoMet_synth1"/>
    <property type="match status" value="1"/>
</dbReference>
<sequence length="400" mass="43716">MTTKGRHLFTSESVTEGHPDKICDQISDAVLDAFLEVDPYARVACETAVATGLVLVIGEISTRADYVDIPSIVRRTIREIGYTRAKYGFDADTCAVLTSLNEQSADIAQGVNAALEYREGKEVNQENEALGAGDQGLMFGFATNETPELMPLPIALAHRISRRLAEVRKNGTLNYLRPDGKTQVTIEYEGGRPVRVDTIVVSTQHGEDVTQEQIRQDILEQVVRPVVPGEWLDKETKYFINPTGRFVIGGPQGDAGLTGRKIIVDTYGGYARHGGGAFSGKDPTKVDRSAAYAARYVAKNIVAAGLADKCEIQLAYAIGVANPVSISVDTYGTGKVSDEKLVEIIRGNFDLRPAGIIKMLDLRRPIYAKTAAYGHFGRTDIDLPWERIDRAEQLRADALK</sequence>
<dbReference type="RefSeq" id="WP_213485622.1">
    <property type="nucleotide sequence ID" value="NZ_CAJRAY010000081.1"/>
</dbReference>
<comment type="similarity">
    <text evidence="2 10 12">Belongs to the AdoMet synthase family.</text>
</comment>
<feature type="binding site" description="in other chain" evidence="10">
    <location>
        <position position="103"/>
    </location>
    <ligand>
        <name>L-methionine</name>
        <dbReference type="ChEBI" id="CHEBI:57844"/>
        <note>ligand shared between two neighboring subunits</note>
    </ligand>
</feature>
<accession>A0ABM8V7A3</accession>
<feature type="binding site" evidence="10">
    <location>
        <position position="46"/>
    </location>
    <ligand>
        <name>K(+)</name>
        <dbReference type="ChEBI" id="CHEBI:29103"/>
    </ligand>
</feature>
<comment type="catalytic activity">
    <reaction evidence="10">
        <text>L-methionine + ATP + H2O = S-adenosyl-L-methionine + phosphate + diphosphate</text>
        <dbReference type="Rhea" id="RHEA:21080"/>
        <dbReference type="ChEBI" id="CHEBI:15377"/>
        <dbReference type="ChEBI" id="CHEBI:30616"/>
        <dbReference type="ChEBI" id="CHEBI:33019"/>
        <dbReference type="ChEBI" id="CHEBI:43474"/>
        <dbReference type="ChEBI" id="CHEBI:57844"/>
        <dbReference type="ChEBI" id="CHEBI:59789"/>
        <dbReference type="EC" id="2.5.1.6"/>
    </reaction>
</comment>
<evidence type="ECO:0000256" key="4">
    <source>
        <dbReference type="ARBA" id="ARBA00022679"/>
    </source>
</evidence>
<evidence type="ECO:0000256" key="7">
    <source>
        <dbReference type="ARBA" id="ARBA00022840"/>
    </source>
</evidence>
<feature type="binding site" description="in other chain" evidence="10">
    <location>
        <position position="285"/>
    </location>
    <ligand>
        <name>L-methionine</name>
        <dbReference type="ChEBI" id="CHEBI:57844"/>
        <note>ligand shared between two neighboring subunits</note>
    </ligand>
</feature>
<feature type="binding site" evidence="10">
    <location>
        <position position="281"/>
    </location>
    <ligand>
        <name>ATP</name>
        <dbReference type="ChEBI" id="CHEBI:30616"/>
        <note>ligand shared between two neighboring subunits</note>
    </ligand>
</feature>
<dbReference type="PROSITE" id="PS00376">
    <property type="entry name" value="ADOMET_SYNTHASE_1"/>
    <property type="match status" value="1"/>
</dbReference>
<evidence type="ECO:0000259" key="13">
    <source>
        <dbReference type="Pfam" id="PF00438"/>
    </source>
</evidence>
<gene>
    <name evidence="16" type="primary">txxe 3143-metK</name>
    <name evidence="10" type="synonym">metK</name>
    <name evidence="16" type="ORF">TXXE_15795</name>
</gene>
<evidence type="ECO:0000259" key="15">
    <source>
        <dbReference type="Pfam" id="PF02773"/>
    </source>
</evidence>
<comment type="function">
    <text evidence="10">Catalyzes the formation of S-adenosylmethionine (AdoMet) from methionine and ATP. The overall synthetic reaction is composed of two sequential steps, AdoMet formation and the subsequent tripolyphosphate hydrolysis which occurs prior to release of AdoMet from the enzyme.</text>
</comment>